<keyword evidence="2" id="KW-0808">Transferase</keyword>
<proteinExistence type="predicted"/>
<dbReference type="PANTHER" id="PTHR43619:SF2">
    <property type="entry name" value="S-ADENOSYL-L-METHIONINE-DEPENDENT METHYLTRANSFERASES SUPERFAMILY PROTEIN"/>
    <property type="match status" value="1"/>
</dbReference>
<comment type="caution">
    <text evidence="3">The sequence shown here is derived from an EMBL/GenBank/DDBJ whole genome shotgun (WGS) entry which is preliminary data.</text>
</comment>
<organism evidence="3 4">
    <name type="scientific">Sphingomonas endophytica</name>
    <dbReference type="NCBI Taxonomy" id="869719"/>
    <lineage>
        <taxon>Bacteria</taxon>
        <taxon>Pseudomonadati</taxon>
        <taxon>Pseudomonadota</taxon>
        <taxon>Alphaproteobacteria</taxon>
        <taxon>Sphingomonadales</taxon>
        <taxon>Sphingomonadaceae</taxon>
        <taxon>Sphingomonas</taxon>
    </lineage>
</organism>
<evidence type="ECO:0000313" key="3">
    <source>
        <dbReference type="EMBL" id="MBB5726539.1"/>
    </source>
</evidence>
<dbReference type="RefSeq" id="WP_184038047.1">
    <property type="nucleotide sequence ID" value="NZ_BAABAR010000019.1"/>
</dbReference>
<evidence type="ECO:0000256" key="2">
    <source>
        <dbReference type="ARBA" id="ARBA00022679"/>
    </source>
</evidence>
<gene>
    <name evidence="3" type="ORF">FHS97_002482</name>
</gene>
<dbReference type="Pfam" id="PF04072">
    <property type="entry name" value="LCM"/>
    <property type="match status" value="1"/>
</dbReference>
<evidence type="ECO:0000256" key="1">
    <source>
        <dbReference type="ARBA" id="ARBA00022603"/>
    </source>
</evidence>
<dbReference type="Gene3D" id="3.40.50.150">
    <property type="entry name" value="Vaccinia Virus protein VP39"/>
    <property type="match status" value="1"/>
</dbReference>
<dbReference type="InterPro" id="IPR016874">
    <property type="entry name" value="TcmP-like"/>
</dbReference>
<reference evidence="3 4" key="1">
    <citation type="submission" date="2020-08" db="EMBL/GenBank/DDBJ databases">
        <title>Genomic Encyclopedia of Type Strains, Phase IV (KMG-IV): sequencing the most valuable type-strain genomes for metagenomic binning, comparative biology and taxonomic classification.</title>
        <authorList>
            <person name="Goeker M."/>
        </authorList>
    </citation>
    <scope>NUCLEOTIDE SEQUENCE [LARGE SCALE GENOMIC DNA]</scope>
    <source>
        <strain evidence="3 4">DSM 101535</strain>
    </source>
</reference>
<dbReference type="SUPFAM" id="SSF53335">
    <property type="entry name" value="S-adenosyl-L-methionine-dependent methyltransferases"/>
    <property type="match status" value="1"/>
</dbReference>
<keyword evidence="1" id="KW-0489">Methyltransferase</keyword>
<keyword evidence="4" id="KW-1185">Reference proteome</keyword>
<name>A0ABR6N6W6_9SPHN</name>
<dbReference type="Proteomes" id="UP000560131">
    <property type="component" value="Unassembled WGS sequence"/>
</dbReference>
<dbReference type="InterPro" id="IPR029063">
    <property type="entry name" value="SAM-dependent_MTases_sf"/>
</dbReference>
<accession>A0ABR6N6W6</accession>
<dbReference type="PANTHER" id="PTHR43619">
    <property type="entry name" value="S-ADENOSYL-L-METHIONINE-DEPENDENT METHYLTRANSFERASE YKTD-RELATED"/>
    <property type="match status" value="1"/>
</dbReference>
<evidence type="ECO:0000313" key="4">
    <source>
        <dbReference type="Proteomes" id="UP000560131"/>
    </source>
</evidence>
<sequence>MTAITAQLSPQLSGVPETLLITLAARLVATRDNPDLGFVDPAAQAVGDALAFDPGRFAGDRASMRGSIVRSLWFDGVARQFVADCPQGLVVSIGSGLDTRANRIAPPPGITWVDLDFPEVIALREALVPSLPNVRHLAGDGTEVAAWVKQLDWEQGRPLLVLAEGVSMYLDPGRGEAWVRDLVDEARRRASPLTFALDLASPLMARHGRRNPSVGKTSASFSWGVRSPADLTRIAPGLALITAYDVAGRSGTMSYIISNLYRLITGRPVYSCALFTAAAP</sequence>
<dbReference type="InterPro" id="IPR007213">
    <property type="entry name" value="Ppm1/Ppm2/Tcmp"/>
</dbReference>
<dbReference type="EMBL" id="JACIJN010000008">
    <property type="protein sequence ID" value="MBB5726539.1"/>
    <property type="molecule type" value="Genomic_DNA"/>
</dbReference>
<protein>
    <submittedName>
        <fullName evidence="3">O-methyltransferase involved in polyketide biosynthesis</fullName>
    </submittedName>
</protein>
<dbReference type="PIRSF" id="PIRSF028177">
    <property type="entry name" value="Polyketide_synth_Omtfrase_TcmP"/>
    <property type="match status" value="1"/>
</dbReference>